<dbReference type="PROSITE" id="PS51257">
    <property type="entry name" value="PROKAR_LIPOPROTEIN"/>
    <property type="match status" value="1"/>
</dbReference>
<evidence type="ECO:0000256" key="1">
    <source>
        <dbReference type="SAM" id="SignalP"/>
    </source>
</evidence>
<feature type="chain" id="PRO_5046953752" description="Lipoprotein" evidence="1">
    <location>
        <begin position="25"/>
        <end position="218"/>
    </location>
</feature>
<feature type="signal peptide" evidence="1">
    <location>
        <begin position="1"/>
        <end position="24"/>
    </location>
</feature>
<gene>
    <name evidence="2" type="ORF">E1163_15040</name>
</gene>
<comment type="caution">
    <text evidence="2">The sequence shown here is derived from an EMBL/GenBank/DDBJ whole genome shotgun (WGS) entry which is preliminary data.</text>
</comment>
<evidence type="ECO:0000313" key="3">
    <source>
        <dbReference type="Proteomes" id="UP000798808"/>
    </source>
</evidence>
<accession>A0ABW9RQQ8</accession>
<organism evidence="2 3">
    <name type="scientific">Fulvivirga kasyanovii</name>
    <dbReference type="NCBI Taxonomy" id="396812"/>
    <lineage>
        <taxon>Bacteria</taxon>
        <taxon>Pseudomonadati</taxon>
        <taxon>Bacteroidota</taxon>
        <taxon>Cytophagia</taxon>
        <taxon>Cytophagales</taxon>
        <taxon>Fulvivirgaceae</taxon>
        <taxon>Fulvivirga</taxon>
    </lineage>
</organism>
<dbReference type="EMBL" id="SMLW01000572">
    <property type="protein sequence ID" value="MTI26271.1"/>
    <property type="molecule type" value="Genomic_DNA"/>
</dbReference>
<dbReference type="Proteomes" id="UP000798808">
    <property type="component" value="Unassembled WGS sequence"/>
</dbReference>
<keyword evidence="3" id="KW-1185">Reference proteome</keyword>
<proteinExistence type="predicted"/>
<keyword evidence="1" id="KW-0732">Signal</keyword>
<evidence type="ECO:0008006" key="4">
    <source>
        <dbReference type="Google" id="ProtNLM"/>
    </source>
</evidence>
<name>A0ABW9RQQ8_9BACT</name>
<dbReference type="RefSeq" id="WP_155173257.1">
    <property type="nucleotide sequence ID" value="NZ_BAAAFL010000068.1"/>
</dbReference>
<evidence type="ECO:0000313" key="2">
    <source>
        <dbReference type="EMBL" id="MTI26271.1"/>
    </source>
</evidence>
<reference evidence="2 3" key="1">
    <citation type="submission" date="2019-02" db="EMBL/GenBank/DDBJ databases">
        <authorList>
            <person name="Goldberg S.R."/>
            <person name="Haltli B.A."/>
            <person name="Correa H."/>
            <person name="Russell K.G."/>
        </authorList>
    </citation>
    <scope>NUCLEOTIDE SEQUENCE [LARGE SCALE GENOMIC DNA]</scope>
    <source>
        <strain evidence="2 3">JCM 16186</strain>
    </source>
</reference>
<sequence>MPIKLNFAPILPLCLLLLSACKQSAEQSIAKQSAEFSNHRYYSLSAKQTGYESNYFDDYHGFGVELSLTTESDSLHPIHLMSCSWGSYLGHTTDSAFYVGYHNCDANFEYYQRITSKDTLRLLSVIATPNGNPFDKKDIRIGISLIDTLMVPIKDSLFVNLFTNEGKKEGSDYYKLINDPKNIVWSNPITLIQMNKPITHSGRIELVCGTETSNEHCR</sequence>
<protein>
    <recommendedName>
        <fullName evidence="4">Lipoprotein</fullName>
    </recommendedName>
</protein>